<protein>
    <submittedName>
        <fullName evidence="1">Uncharacterized protein</fullName>
    </submittedName>
</protein>
<sequence length="130" mass="14905">MCHDCTAASSKEYRRPPTFSMDDEPLDEDETLAAMQCPGPKCPQGKTAEKKCCICNIQFVTYAGVMKHTLEAHGLEKIFPCKYCGKRFAQRANRLRHEKNVHLCSRKTCPYCARTFSSEEGLRRHLSQWD</sequence>
<reference evidence="1" key="1">
    <citation type="submission" date="2020-05" db="EMBL/GenBank/DDBJ databases">
        <title>Large-scale comparative analyses of tick genomes elucidate their genetic diversity and vector capacities.</title>
        <authorList>
            <person name="Jia N."/>
            <person name="Wang J."/>
            <person name="Shi W."/>
            <person name="Du L."/>
            <person name="Sun Y."/>
            <person name="Zhan W."/>
            <person name="Jiang J."/>
            <person name="Wang Q."/>
            <person name="Zhang B."/>
            <person name="Ji P."/>
            <person name="Sakyi L.B."/>
            <person name="Cui X."/>
            <person name="Yuan T."/>
            <person name="Jiang B."/>
            <person name="Yang W."/>
            <person name="Lam T.T.-Y."/>
            <person name="Chang Q."/>
            <person name="Ding S."/>
            <person name="Wang X."/>
            <person name="Zhu J."/>
            <person name="Ruan X."/>
            <person name="Zhao L."/>
            <person name="Wei J."/>
            <person name="Que T."/>
            <person name="Du C."/>
            <person name="Cheng J."/>
            <person name="Dai P."/>
            <person name="Han X."/>
            <person name="Huang E."/>
            <person name="Gao Y."/>
            <person name="Liu J."/>
            <person name="Shao H."/>
            <person name="Ye R."/>
            <person name="Li L."/>
            <person name="Wei W."/>
            <person name="Wang X."/>
            <person name="Wang C."/>
            <person name="Yang T."/>
            <person name="Huo Q."/>
            <person name="Li W."/>
            <person name="Guo W."/>
            <person name="Chen H."/>
            <person name="Zhou L."/>
            <person name="Ni X."/>
            <person name="Tian J."/>
            <person name="Zhou Y."/>
            <person name="Sheng Y."/>
            <person name="Liu T."/>
            <person name="Pan Y."/>
            <person name="Xia L."/>
            <person name="Li J."/>
            <person name="Zhao F."/>
            <person name="Cao W."/>
        </authorList>
    </citation>
    <scope>NUCLEOTIDE SEQUENCE</scope>
    <source>
        <strain evidence="1">Hyas-2018</strain>
    </source>
</reference>
<keyword evidence="2" id="KW-1185">Reference proteome</keyword>
<accession>A0ACB7RW91</accession>
<evidence type="ECO:0000313" key="2">
    <source>
        <dbReference type="Proteomes" id="UP000821845"/>
    </source>
</evidence>
<dbReference type="EMBL" id="CM023487">
    <property type="protein sequence ID" value="KAH6926986.1"/>
    <property type="molecule type" value="Genomic_DNA"/>
</dbReference>
<gene>
    <name evidence="1" type="ORF">HPB50_024376</name>
</gene>
<comment type="caution">
    <text evidence="1">The sequence shown here is derived from an EMBL/GenBank/DDBJ whole genome shotgun (WGS) entry which is preliminary data.</text>
</comment>
<dbReference type="Proteomes" id="UP000821845">
    <property type="component" value="Chromosome 7"/>
</dbReference>
<organism evidence="1 2">
    <name type="scientific">Hyalomma asiaticum</name>
    <name type="common">Tick</name>
    <dbReference type="NCBI Taxonomy" id="266040"/>
    <lineage>
        <taxon>Eukaryota</taxon>
        <taxon>Metazoa</taxon>
        <taxon>Ecdysozoa</taxon>
        <taxon>Arthropoda</taxon>
        <taxon>Chelicerata</taxon>
        <taxon>Arachnida</taxon>
        <taxon>Acari</taxon>
        <taxon>Parasitiformes</taxon>
        <taxon>Ixodida</taxon>
        <taxon>Ixodoidea</taxon>
        <taxon>Ixodidae</taxon>
        <taxon>Hyalomminae</taxon>
        <taxon>Hyalomma</taxon>
    </lineage>
</organism>
<proteinExistence type="predicted"/>
<name>A0ACB7RW91_HYAAI</name>
<evidence type="ECO:0000313" key="1">
    <source>
        <dbReference type="EMBL" id="KAH6926986.1"/>
    </source>
</evidence>